<evidence type="ECO:0000313" key="2">
    <source>
        <dbReference type="Proteomes" id="UP000768646"/>
    </source>
</evidence>
<accession>A0ACB7CDW6</accession>
<dbReference type="Proteomes" id="UP000768646">
    <property type="component" value="Unassembled WGS sequence"/>
</dbReference>
<reference evidence="1 2" key="1">
    <citation type="journal article" date="2021" name="Commun. Biol.">
        <title>Genomic insights into the host specific adaptation of the Pneumocystis genus.</title>
        <authorList>
            <person name="Cisse O.H."/>
            <person name="Ma L."/>
            <person name="Dekker J.P."/>
            <person name="Khil P.P."/>
            <person name="Youn J.-H."/>
            <person name="Brenchley J.M."/>
            <person name="Blair R."/>
            <person name="Pahar B."/>
            <person name="Chabe M."/>
            <person name="Van Rompay K.K.A."/>
            <person name="Keesler R."/>
            <person name="Sukura A."/>
            <person name="Hirsch V."/>
            <person name="Kutty G."/>
            <person name="Liu Y."/>
            <person name="Peng L."/>
            <person name="Chen J."/>
            <person name="Song J."/>
            <person name="Weissenbacher-Lang C."/>
            <person name="Xu J."/>
            <person name="Upham N.S."/>
            <person name="Stajich J.E."/>
            <person name="Cuomo C.A."/>
            <person name="Cushion M.T."/>
            <person name="Kovacs J.A."/>
        </authorList>
    </citation>
    <scope>NUCLEOTIDE SEQUENCE [LARGE SCALE GENOMIC DNA]</scope>
    <source>
        <strain evidence="1 2">RABM</strain>
    </source>
</reference>
<evidence type="ECO:0000313" key="1">
    <source>
        <dbReference type="EMBL" id="KAG4305957.1"/>
    </source>
</evidence>
<keyword evidence="2" id="KW-1185">Reference proteome</keyword>
<name>A0ACB7CDW6_9ASCO</name>
<sequence length="640" mass="71390">MNGAADTVACAVADAVADAADAVADGTDGAPPALRLLAARPARPALPAGGADATDGASAAANGPALRLDQLGPMVVNRDGTLARIENWAALTEQEKRRIERVLVQRNRQRLARLARLAELAPHAPSQPQGVGFVVDFMIKKMGRGEGNSPAAVDDKGSAEQGSLSIYLASHGLLGSRAEQSLPSSFQLLALKKDLKEVLENIETKQEVLEREWQEVQEKYKGWLFSEQKGEVDRGEETALRSVDGFVQEEVSASYGWVIAFSTPYCESFKDALEYQELSDEPCPRKEYVYDEILNISDPQELKRQLGVSYFPTVDLSDQLPGAAVDEDFSKVKAPVQVSISTYYAYLDPFYRPFSEEDLAFLNEKEEELTTYMIPPLGIFSENGWASEDISSTVSSGFNPLSSLPYGSPSQLTDEHLFTEEISCGPLLERLLSAILKEENVSDDEQKADDNEKNPELYSPGWKIPMIKADYHTFEERLKKELRYIGILGNDDIDWNNREDDEISSNLRSLQSQLRRQCAINSARKNKLSELIKDHLAYQEYSIILNDLNKQVEQAFLKRSKNIEAKKKKTVGYTNSVDCGSGKPGLNNHIHALLERRKKWIEKVGSIFTPIEKYTRLPTDTIYDNLDNIKINENINKNEI</sequence>
<proteinExistence type="predicted"/>
<protein>
    <submittedName>
        <fullName evidence="1">Uncharacterized protein</fullName>
    </submittedName>
</protein>
<comment type="caution">
    <text evidence="1">The sequence shown here is derived from an EMBL/GenBank/DDBJ whole genome shotgun (WGS) entry which is preliminary data.</text>
</comment>
<dbReference type="EMBL" id="JABTEG010000002">
    <property type="protein sequence ID" value="KAG4305957.1"/>
    <property type="molecule type" value="Genomic_DNA"/>
</dbReference>
<organism evidence="1 2">
    <name type="scientific">Pneumocystis oryctolagi</name>
    <dbReference type="NCBI Taxonomy" id="42067"/>
    <lineage>
        <taxon>Eukaryota</taxon>
        <taxon>Fungi</taxon>
        <taxon>Dikarya</taxon>
        <taxon>Ascomycota</taxon>
        <taxon>Taphrinomycotina</taxon>
        <taxon>Pneumocystomycetes</taxon>
        <taxon>Pneumocystaceae</taxon>
        <taxon>Pneumocystis</taxon>
    </lineage>
</organism>
<gene>
    <name evidence="1" type="ORF">PORY_000867</name>
</gene>